<proteinExistence type="predicted"/>
<sequence length="180" mass="18565">MSLFSILSSPDTSTSSLSSSSNLQIQQALQALAAKQAAQTGTTGSDGAQSAVSITIEAKRAANAKADAGVDAAMLAKSLRADLDAQYKAAGKKDTADLTTLSGRALATMALNQSGTFSKTEAAAAKLELRTRDRQSAIAMLSSGTLTAASLQTYTTNLMATRATMSAEEQQLRQADPSLR</sequence>
<evidence type="ECO:0000313" key="2">
    <source>
        <dbReference type="Proteomes" id="UP001138757"/>
    </source>
</evidence>
<gene>
    <name evidence="1" type="ORF">KK488_12085</name>
</gene>
<keyword evidence="2" id="KW-1185">Reference proteome</keyword>
<dbReference type="RefSeq" id="WP_214623858.1">
    <property type="nucleotide sequence ID" value="NZ_JAHGAW010000007.1"/>
</dbReference>
<organism evidence="1 2">
    <name type="scientific">Sphingobium nicotianae</name>
    <dbReference type="NCBI Taxonomy" id="2782607"/>
    <lineage>
        <taxon>Bacteria</taxon>
        <taxon>Pseudomonadati</taxon>
        <taxon>Pseudomonadota</taxon>
        <taxon>Alphaproteobacteria</taxon>
        <taxon>Sphingomonadales</taxon>
        <taxon>Sphingomonadaceae</taxon>
        <taxon>Sphingobium</taxon>
    </lineage>
</organism>
<evidence type="ECO:0000313" key="1">
    <source>
        <dbReference type="EMBL" id="MBT2187683.1"/>
    </source>
</evidence>
<reference evidence="1" key="1">
    <citation type="submission" date="2021-05" db="EMBL/GenBank/DDBJ databases">
        <title>Genome of Sphingobium sp. strain.</title>
        <authorList>
            <person name="Fan R."/>
        </authorList>
    </citation>
    <scope>NUCLEOTIDE SEQUENCE</scope>
    <source>
        <strain evidence="1">H33</strain>
    </source>
</reference>
<name>A0A9X1DDS9_9SPHN</name>
<dbReference type="Proteomes" id="UP001138757">
    <property type="component" value="Unassembled WGS sequence"/>
</dbReference>
<dbReference type="AlphaFoldDB" id="A0A9X1DDS9"/>
<accession>A0A9X1DDS9</accession>
<protein>
    <submittedName>
        <fullName evidence="1">Uncharacterized protein</fullName>
    </submittedName>
</protein>
<dbReference type="EMBL" id="JAHGAW010000007">
    <property type="protein sequence ID" value="MBT2187683.1"/>
    <property type="molecule type" value="Genomic_DNA"/>
</dbReference>
<comment type="caution">
    <text evidence="1">The sequence shown here is derived from an EMBL/GenBank/DDBJ whole genome shotgun (WGS) entry which is preliminary data.</text>
</comment>